<evidence type="ECO:0000313" key="2">
    <source>
        <dbReference type="EMBL" id="UTI62930.1"/>
    </source>
</evidence>
<dbReference type="InterPro" id="IPR025159">
    <property type="entry name" value="AbiEi_N"/>
</dbReference>
<name>A0ABY5DM00_9ACTN</name>
<dbReference type="EMBL" id="CP098502">
    <property type="protein sequence ID" value="UTI62930.1"/>
    <property type="molecule type" value="Genomic_DNA"/>
</dbReference>
<evidence type="ECO:0000313" key="3">
    <source>
        <dbReference type="Proteomes" id="UP001056035"/>
    </source>
</evidence>
<accession>A0ABY5DM00</accession>
<reference evidence="2 3" key="1">
    <citation type="submission" date="2022-06" db="EMBL/GenBank/DDBJ databases">
        <title>Paraconexibacter antarcticus.</title>
        <authorList>
            <person name="Kim C.S."/>
        </authorList>
    </citation>
    <scope>NUCLEOTIDE SEQUENCE [LARGE SCALE GENOMIC DNA]</scope>
    <source>
        <strain evidence="2 3">02-257</strain>
    </source>
</reference>
<keyword evidence="3" id="KW-1185">Reference proteome</keyword>
<dbReference type="Pfam" id="PF13338">
    <property type="entry name" value="AbiEi_4"/>
    <property type="match status" value="1"/>
</dbReference>
<dbReference type="Proteomes" id="UP001056035">
    <property type="component" value="Chromosome"/>
</dbReference>
<evidence type="ECO:0000259" key="1">
    <source>
        <dbReference type="Pfam" id="PF13338"/>
    </source>
</evidence>
<gene>
    <name evidence="2" type="ORF">NBH00_16385</name>
</gene>
<dbReference type="RefSeq" id="WP_254569665.1">
    <property type="nucleotide sequence ID" value="NZ_CP098502.1"/>
</dbReference>
<organism evidence="2 3">
    <name type="scientific">Paraconexibacter antarcticus</name>
    <dbReference type="NCBI Taxonomy" id="2949664"/>
    <lineage>
        <taxon>Bacteria</taxon>
        <taxon>Bacillati</taxon>
        <taxon>Actinomycetota</taxon>
        <taxon>Thermoleophilia</taxon>
        <taxon>Solirubrobacterales</taxon>
        <taxon>Paraconexibacteraceae</taxon>
        <taxon>Paraconexibacter</taxon>
    </lineage>
</organism>
<protein>
    <submittedName>
        <fullName evidence="2">Type IV toxin-antitoxin system AbiEi family antitoxin domain-containing protein</fullName>
    </submittedName>
</protein>
<proteinExistence type="predicted"/>
<sequence>MAALAERQFGVVSWSELRALGFGPSTASRMVCDGTLVPVTHGVYAVGHRHLTNEGWWSVAVRVGGEGTLLSHRAATAARGLLRAVSTTDIIVTRQQGAALNFIRPHRCKVDPIDRDEVHGLPVTSLARTLLDLAGSEPRRLVEALEQSLILQVYDHRDVLDILDRCRGHRGAARLRAAVAVLPDEPASFRSRKERQARDLIVGAGLPAPVVNQWFAIGAGGGHELDLYWPRLGKNAETDGPHHDLPWQRAKDRRRDAELRARGVVVQRHRVEVLDDAPARFLAEIATFLGECG</sequence>
<feature type="domain" description="AbiEi antitoxin N-terminal" evidence="1">
    <location>
        <begin position="2"/>
        <end position="46"/>
    </location>
</feature>